<dbReference type="CDD" id="cd06257">
    <property type="entry name" value="DnaJ"/>
    <property type="match status" value="1"/>
</dbReference>
<feature type="domain" description="J" evidence="1">
    <location>
        <begin position="5"/>
        <end position="71"/>
    </location>
</feature>
<comment type="caution">
    <text evidence="2">The sequence shown here is derived from an EMBL/GenBank/DDBJ whole genome shotgun (WGS) entry which is preliminary data.</text>
</comment>
<dbReference type="Pfam" id="PF00226">
    <property type="entry name" value="DnaJ"/>
    <property type="match status" value="1"/>
</dbReference>
<evidence type="ECO:0000259" key="1">
    <source>
        <dbReference type="PROSITE" id="PS50076"/>
    </source>
</evidence>
<proteinExistence type="predicted"/>
<evidence type="ECO:0000313" key="2">
    <source>
        <dbReference type="EMBL" id="GAX29602.1"/>
    </source>
</evidence>
<dbReference type="PROSITE" id="PS50076">
    <property type="entry name" value="DNAJ_2"/>
    <property type="match status" value="1"/>
</dbReference>
<dbReference type="InParanoid" id="A0A1Z5KTV5"/>
<dbReference type="InterPro" id="IPR050817">
    <property type="entry name" value="DjlA_DnaK_co-chaperone"/>
</dbReference>
<dbReference type="InterPro" id="IPR001623">
    <property type="entry name" value="DnaJ_domain"/>
</dbReference>
<dbReference type="SMART" id="SM00271">
    <property type="entry name" value="DnaJ"/>
    <property type="match status" value="1"/>
</dbReference>
<dbReference type="InterPro" id="IPR036869">
    <property type="entry name" value="J_dom_sf"/>
</dbReference>
<dbReference type="AlphaFoldDB" id="A0A1Z5KTV5"/>
<reference evidence="2 3" key="1">
    <citation type="journal article" date="2015" name="Plant Cell">
        <title>Oil accumulation by the oleaginous diatom Fistulifera solaris as revealed by the genome and transcriptome.</title>
        <authorList>
            <person name="Tanaka T."/>
            <person name="Maeda Y."/>
            <person name="Veluchamy A."/>
            <person name="Tanaka M."/>
            <person name="Abida H."/>
            <person name="Marechal E."/>
            <person name="Bowler C."/>
            <person name="Muto M."/>
            <person name="Sunaga Y."/>
            <person name="Tanaka M."/>
            <person name="Yoshino T."/>
            <person name="Taniguchi T."/>
            <person name="Fukuda Y."/>
            <person name="Nemoto M."/>
            <person name="Matsumoto M."/>
            <person name="Wong P.S."/>
            <person name="Aburatani S."/>
            <person name="Fujibuchi W."/>
        </authorList>
    </citation>
    <scope>NUCLEOTIDE SEQUENCE [LARGE SCALE GENOMIC DNA]</scope>
    <source>
        <strain evidence="2 3">JPCC DA0580</strain>
    </source>
</reference>
<sequence length="216" mass="23541">MTSRSYYDILAVDPSADSKAIRQAYLRLSLKHHPDKNPTNTEEAKAKFVEIGQAYETLGDEQRRAQYDAALRSASGRTFSPPTQTYESYRDVFDETVAGLSEEELAAALGVISIVGSLIGSVVGSRLGNSTGGRWLGAAGSLVGSALTSRMAGEAFVSLHQESIARVAYKRECQRCVDQGMPMPEPPPVSQWQRALEKTVASVKDQVSRAPARQWF</sequence>
<name>A0A1Z5KTV5_FISSO</name>
<dbReference type="PRINTS" id="PR00625">
    <property type="entry name" value="JDOMAIN"/>
</dbReference>
<dbReference type="SUPFAM" id="SSF46565">
    <property type="entry name" value="Chaperone J-domain"/>
    <property type="match status" value="1"/>
</dbReference>
<dbReference type="PROSITE" id="PS00636">
    <property type="entry name" value="DNAJ_1"/>
    <property type="match status" value="1"/>
</dbReference>
<dbReference type="Gene3D" id="1.10.287.110">
    <property type="entry name" value="DnaJ domain"/>
    <property type="match status" value="1"/>
</dbReference>
<dbReference type="Proteomes" id="UP000198406">
    <property type="component" value="Unassembled WGS sequence"/>
</dbReference>
<dbReference type="OrthoDB" id="39231at2759"/>
<gene>
    <name evidence="2" type="ORF">FisN_2Hh161</name>
</gene>
<dbReference type="InterPro" id="IPR018253">
    <property type="entry name" value="DnaJ_domain_CS"/>
</dbReference>
<organism evidence="2 3">
    <name type="scientific">Fistulifera solaris</name>
    <name type="common">Oleaginous diatom</name>
    <dbReference type="NCBI Taxonomy" id="1519565"/>
    <lineage>
        <taxon>Eukaryota</taxon>
        <taxon>Sar</taxon>
        <taxon>Stramenopiles</taxon>
        <taxon>Ochrophyta</taxon>
        <taxon>Bacillariophyta</taxon>
        <taxon>Bacillariophyceae</taxon>
        <taxon>Bacillariophycidae</taxon>
        <taxon>Naviculales</taxon>
        <taxon>Naviculaceae</taxon>
        <taxon>Fistulifera</taxon>
    </lineage>
</organism>
<keyword evidence="3" id="KW-1185">Reference proteome</keyword>
<protein>
    <recommendedName>
        <fullName evidence="1">J domain-containing protein</fullName>
    </recommendedName>
</protein>
<accession>A0A1Z5KTV5</accession>
<evidence type="ECO:0000313" key="3">
    <source>
        <dbReference type="Proteomes" id="UP000198406"/>
    </source>
</evidence>
<dbReference type="EMBL" id="BDSP01000293">
    <property type="protein sequence ID" value="GAX29602.1"/>
    <property type="molecule type" value="Genomic_DNA"/>
</dbReference>
<dbReference type="PANTHER" id="PTHR24074">
    <property type="entry name" value="CO-CHAPERONE PROTEIN DJLA"/>
    <property type="match status" value="1"/>
</dbReference>